<accession>A0A657PPE7</accession>
<keyword evidence="2" id="KW-1185">Reference proteome</keyword>
<protein>
    <submittedName>
        <fullName evidence="1">Uncharacterized protein</fullName>
    </submittedName>
</protein>
<dbReference type="Proteomes" id="UP000243361">
    <property type="component" value="Unassembled WGS sequence"/>
</dbReference>
<organism evidence="1 2">
    <name type="scientific">Candidatus Sedimenticola endophacoides</name>
    <dbReference type="NCBI Taxonomy" id="2548426"/>
    <lineage>
        <taxon>Bacteria</taxon>
        <taxon>Pseudomonadati</taxon>
        <taxon>Pseudomonadota</taxon>
        <taxon>Gammaproteobacteria</taxon>
        <taxon>Chromatiales</taxon>
        <taxon>Sedimenticolaceae</taxon>
        <taxon>Sedimenticola</taxon>
    </lineage>
</organism>
<evidence type="ECO:0000313" key="2">
    <source>
        <dbReference type="Proteomes" id="UP000243361"/>
    </source>
</evidence>
<sequence>MLRRGRGILESRHFGLMRRARRGLLFWLRLLFRRREGDGHRLGRHFGLGLGLGRHLGRGLGCHFGFGCELFRIGRGLGRGLDCHRRLRRHQYPILVTVPAAAGGGAAVPGRGGLCGGGQQRCADGDR</sequence>
<evidence type="ECO:0000313" key="1">
    <source>
        <dbReference type="EMBL" id="OQX35387.1"/>
    </source>
</evidence>
<proteinExistence type="predicted"/>
<comment type="caution">
    <text evidence="1">The sequence shown here is derived from an EMBL/GenBank/DDBJ whole genome shotgun (WGS) entry which is preliminary data.</text>
</comment>
<gene>
    <name evidence="1" type="ORF">B0D84_02435</name>
</gene>
<dbReference type="EMBL" id="MUIE01000169">
    <property type="protein sequence ID" value="OQX35387.1"/>
    <property type="molecule type" value="Genomic_DNA"/>
</dbReference>
<dbReference type="AlphaFoldDB" id="A0A657PPE7"/>
<reference evidence="1" key="1">
    <citation type="submission" date="2017-02" db="EMBL/GenBank/DDBJ databases">
        <title>Novel co-symbiosis in the unique lucinid bivalve Phacoides pectinatus.</title>
        <authorList>
            <person name="Lim S.J."/>
            <person name="Davis B.G."/>
            <person name="Gill D.E."/>
            <person name="Engel A.S."/>
            <person name="Anderson L.C."/>
            <person name="Campbell B.J."/>
        </authorList>
    </citation>
    <scope>NUCLEOTIDE SEQUENCE [LARGE SCALE GENOMIC DNA]</scope>
    <source>
        <strain evidence="1">LUC13016_P6</strain>
    </source>
</reference>
<name>A0A657PPE7_9GAMM</name>